<evidence type="ECO:0000256" key="5">
    <source>
        <dbReference type="ARBA" id="ARBA00022691"/>
    </source>
</evidence>
<comment type="similarity">
    <text evidence="1">Belongs to the N(4)/N(6)-methyltransferase family.</text>
</comment>
<evidence type="ECO:0000256" key="4">
    <source>
        <dbReference type="ARBA" id="ARBA00022679"/>
    </source>
</evidence>
<dbReference type="EC" id="2.1.1.72" evidence="2"/>
<evidence type="ECO:0000256" key="6">
    <source>
        <dbReference type="ARBA" id="ARBA00022747"/>
    </source>
</evidence>
<evidence type="ECO:0000256" key="8">
    <source>
        <dbReference type="SAM" id="Coils"/>
    </source>
</evidence>
<dbReference type="CDD" id="cd02440">
    <property type="entry name" value="AdoMet_MTases"/>
    <property type="match status" value="1"/>
</dbReference>
<gene>
    <name evidence="11" type="ORF">ACFL6M_01165</name>
</gene>
<keyword evidence="12" id="KW-1185">Reference proteome</keyword>
<evidence type="ECO:0000313" key="12">
    <source>
        <dbReference type="Proteomes" id="UP001593833"/>
    </source>
</evidence>
<reference evidence="11 12" key="1">
    <citation type="submission" date="2024-09" db="EMBL/GenBank/DDBJ databases">
        <authorList>
            <person name="D'Angelo T."/>
        </authorList>
    </citation>
    <scope>NUCLEOTIDE SEQUENCE [LARGE SCALE GENOMIC DNA]</scope>
    <source>
        <strain evidence="11">SAG AM-320-E07</strain>
    </source>
</reference>
<organism evidence="11 12">
    <name type="scientific">Eiseniibacteriota bacterium</name>
    <dbReference type="NCBI Taxonomy" id="2212470"/>
    <lineage>
        <taxon>Bacteria</taxon>
        <taxon>Candidatus Eiseniibacteriota</taxon>
    </lineage>
</organism>
<dbReference type="Gene3D" id="1.20.1260.30">
    <property type="match status" value="1"/>
</dbReference>
<feature type="domain" description="N6 adenine-specific DNA methyltransferase N-terminal" evidence="10">
    <location>
        <begin position="10"/>
        <end position="141"/>
    </location>
</feature>
<comment type="catalytic activity">
    <reaction evidence="7">
        <text>a 2'-deoxyadenosine in DNA + S-adenosyl-L-methionine = an N(6)-methyl-2'-deoxyadenosine in DNA + S-adenosyl-L-homocysteine + H(+)</text>
        <dbReference type="Rhea" id="RHEA:15197"/>
        <dbReference type="Rhea" id="RHEA-COMP:12418"/>
        <dbReference type="Rhea" id="RHEA-COMP:12419"/>
        <dbReference type="ChEBI" id="CHEBI:15378"/>
        <dbReference type="ChEBI" id="CHEBI:57856"/>
        <dbReference type="ChEBI" id="CHEBI:59789"/>
        <dbReference type="ChEBI" id="CHEBI:90615"/>
        <dbReference type="ChEBI" id="CHEBI:90616"/>
        <dbReference type="EC" id="2.1.1.72"/>
    </reaction>
</comment>
<protein>
    <recommendedName>
        <fullName evidence="2">site-specific DNA-methyltransferase (adenine-specific)</fullName>
        <ecNumber evidence="2">2.1.1.72</ecNumber>
    </recommendedName>
</protein>
<dbReference type="Gene3D" id="3.40.50.150">
    <property type="entry name" value="Vaccinia Virus protein VP39"/>
    <property type="match status" value="1"/>
</dbReference>
<dbReference type="PANTHER" id="PTHR42998:SF1">
    <property type="entry name" value="TYPE I RESTRICTION ENZYME HINDI METHYLASE SUBUNIT"/>
    <property type="match status" value="1"/>
</dbReference>
<evidence type="ECO:0000313" key="11">
    <source>
        <dbReference type="EMBL" id="MFC1572183.1"/>
    </source>
</evidence>
<evidence type="ECO:0000256" key="7">
    <source>
        <dbReference type="ARBA" id="ARBA00047942"/>
    </source>
</evidence>
<dbReference type="EMBL" id="JBHPKH010000006">
    <property type="protein sequence ID" value="MFC1572183.1"/>
    <property type="molecule type" value="Genomic_DNA"/>
</dbReference>
<keyword evidence="3 11" id="KW-0489">Methyltransferase</keyword>
<keyword evidence="5" id="KW-0949">S-adenosyl-L-methionine</keyword>
<keyword evidence="6" id="KW-0680">Restriction system</keyword>
<dbReference type="Pfam" id="PF02384">
    <property type="entry name" value="N6_Mtase"/>
    <property type="match status" value="1"/>
</dbReference>
<evidence type="ECO:0000256" key="3">
    <source>
        <dbReference type="ARBA" id="ARBA00022603"/>
    </source>
</evidence>
<feature type="domain" description="DNA methylase adenine-specific" evidence="9">
    <location>
        <begin position="152"/>
        <end position="425"/>
    </location>
</feature>
<feature type="coiled-coil region" evidence="8">
    <location>
        <begin position="675"/>
        <end position="702"/>
    </location>
</feature>
<keyword evidence="4" id="KW-0808">Transferase</keyword>
<dbReference type="SUPFAM" id="SSF53335">
    <property type="entry name" value="S-adenosyl-L-methionine-dependent methyltransferases"/>
    <property type="match status" value="1"/>
</dbReference>
<evidence type="ECO:0000259" key="9">
    <source>
        <dbReference type="Pfam" id="PF02384"/>
    </source>
</evidence>
<sequence>MPQLEHIEAIEKRLWGAADTLRANSNYASNEYFLPVMGLVFLRHAYSRYLTVKDEITSNLPTRGGKTRALTKGDFSQKSAVFLQPKAQFDHLVALPDSEDRAKAIIGAMESIEAEYEGLRGVLPKSEYQELDNDVLGQILRNLNPDELKEVSGDVFGRIYEYFLTRFADQKAHDGGEFFTPISLVSLIAHVLEPERGTVLDPACGSGGMFVQSARTVEEHGRWPAERLTFRGLEKNATTIRLAKMNLAVHGLEGDIQQAITYYEDPHDLVGKADYVMANPPFNVDEIDADKVKTDPRVSFGLPGVNKKGKVSNGNYIWISYFYSYLNETGRAGFVMSSQASSAGGGEAKVRQELVETGDVDVMIAIRSNFFYTRTVPCELWFLNRDKPTEQREKVLMIDARNVYRKVTRKIYDFSPEQAQNLLAIVWLYRGQRERYLELVADYCRRMLDEGEGCFKAKEKNGGDPLDPLPSIFASLAKLRGLFDPFLKTLAADAPCAEPLRELEDALPPFRADVEAFHKEVSKQQVAWKKQKTTNGALKRAVERLAPLAETCRNLIKQTDRLYELTTRLFETCEGECDAKSSRTWVRRDITRARKAADETRGLAVERFKQVRYFWRQAQWLTERFPDAELYDVEGLVKLVDRAEIEVNDWSLTPGRYVGVAPEEEAADFDFEETLREIHVELEDLNAEARRLAAVIKKNFEELGA</sequence>
<evidence type="ECO:0000256" key="1">
    <source>
        <dbReference type="ARBA" id="ARBA00006594"/>
    </source>
</evidence>
<dbReference type="InterPro" id="IPR038333">
    <property type="entry name" value="T1MK-like_N_sf"/>
</dbReference>
<dbReference type="InterPro" id="IPR003356">
    <property type="entry name" value="DNA_methylase_A-5"/>
</dbReference>
<evidence type="ECO:0000256" key="2">
    <source>
        <dbReference type="ARBA" id="ARBA00011900"/>
    </source>
</evidence>
<dbReference type="PANTHER" id="PTHR42998">
    <property type="entry name" value="TYPE I RESTRICTION ENZYME HINDVIIP M PROTEIN-RELATED"/>
    <property type="match status" value="1"/>
</dbReference>
<dbReference type="GO" id="GO:0008168">
    <property type="term" value="F:methyltransferase activity"/>
    <property type="evidence" value="ECO:0007669"/>
    <property type="project" value="UniProtKB-KW"/>
</dbReference>
<keyword evidence="8" id="KW-0175">Coiled coil</keyword>
<dbReference type="InterPro" id="IPR052916">
    <property type="entry name" value="Type-I_RE_MTase_Subunit"/>
</dbReference>
<comment type="caution">
    <text evidence="11">The sequence shown here is derived from an EMBL/GenBank/DDBJ whole genome shotgun (WGS) entry which is preliminary data.</text>
</comment>
<dbReference type="PRINTS" id="PR00507">
    <property type="entry name" value="N12N6MTFRASE"/>
</dbReference>
<dbReference type="InterPro" id="IPR029063">
    <property type="entry name" value="SAM-dependent_MTases_sf"/>
</dbReference>
<dbReference type="InterPro" id="IPR022749">
    <property type="entry name" value="D12N6_MeTrfase_N"/>
</dbReference>
<dbReference type="GO" id="GO:0032259">
    <property type="term" value="P:methylation"/>
    <property type="evidence" value="ECO:0007669"/>
    <property type="project" value="UniProtKB-KW"/>
</dbReference>
<proteinExistence type="inferred from homology"/>
<dbReference type="Proteomes" id="UP001593833">
    <property type="component" value="Unassembled WGS sequence"/>
</dbReference>
<name>A0ABV6YIM5_UNCEI</name>
<evidence type="ECO:0000259" key="10">
    <source>
        <dbReference type="Pfam" id="PF12161"/>
    </source>
</evidence>
<dbReference type="Pfam" id="PF12161">
    <property type="entry name" value="HsdM_N"/>
    <property type="match status" value="1"/>
</dbReference>
<accession>A0ABV6YIM5</accession>